<evidence type="ECO:0000256" key="1">
    <source>
        <dbReference type="SAM" id="MobiDB-lite"/>
    </source>
</evidence>
<protein>
    <submittedName>
        <fullName evidence="2">Uncharacterized protein</fullName>
    </submittedName>
</protein>
<evidence type="ECO:0000313" key="3">
    <source>
        <dbReference type="Proteomes" id="UP001597520"/>
    </source>
</evidence>
<sequence length="135" mass="15399">MTNTKTIELPEIPKEVAEQIELLRERSDVSEREMALEVPEWNFIIRNYIGKAEPNATKYYRAIVNGYNTEKSPKEQLREYYDNLPVGVHAVVGNIKRQGVRDTLDILGITIPGVNAPAEETGECEDDDERSSEEF</sequence>
<evidence type="ECO:0000313" key="2">
    <source>
        <dbReference type="EMBL" id="MFD2704704.1"/>
    </source>
</evidence>
<feature type="compositionally biased region" description="Acidic residues" evidence="1">
    <location>
        <begin position="120"/>
        <end position="135"/>
    </location>
</feature>
<accession>A0ABW5SZK6</accession>
<dbReference type="RefSeq" id="WP_380711981.1">
    <property type="nucleotide sequence ID" value="NZ_JBHUML010000002.1"/>
</dbReference>
<proteinExistence type="predicted"/>
<keyword evidence="3" id="KW-1185">Reference proteome</keyword>
<comment type="caution">
    <text evidence="2">The sequence shown here is derived from an EMBL/GenBank/DDBJ whole genome shotgun (WGS) entry which is preliminary data.</text>
</comment>
<dbReference type="EMBL" id="JBHUML010000002">
    <property type="protein sequence ID" value="MFD2704704.1"/>
    <property type="molecule type" value="Genomic_DNA"/>
</dbReference>
<organism evidence="2 3">
    <name type="scientific">Salibacterium lacus</name>
    <dbReference type="NCBI Taxonomy" id="1898109"/>
    <lineage>
        <taxon>Bacteria</taxon>
        <taxon>Bacillati</taxon>
        <taxon>Bacillota</taxon>
        <taxon>Bacilli</taxon>
        <taxon>Bacillales</taxon>
        <taxon>Bacillaceae</taxon>
    </lineage>
</organism>
<feature type="region of interest" description="Disordered" evidence="1">
    <location>
        <begin position="116"/>
        <end position="135"/>
    </location>
</feature>
<dbReference type="Proteomes" id="UP001597520">
    <property type="component" value="Unassembled WGS sequence"/>
</dbReference>
<name>A0ABW5SZK6_9BACI</name>
<gene>
    <name evidence="2" type="ORF">ACFSUB_04440</name>
</gene>
<reference evidence="3" key="1">
    <citation type="journal article" date="2019" name="Int. J. Syst. Evol. Microbiol.">
        <title>The Global Catalogue of Microorganisms (GCM) 10K type strain sequencing project: providing services to taxonomists for standard genome sequencing and annotation.</title>
        <authorList>
            <consortium name="The Broad Institute Genomics Platform"/>
            <consortium name="The Broad Institute Genome Sequencing Center for Infectious Disease"/>
            <person name="Wu L."/>
            <person name="Ma J."/>
        </authorList>
    </citation>
    <scope>NUCLEOTIDE SEQUENCE [LARGE SCALE GENOMIC DNA]</scope>
    <source>
        <strain evidence="3">KCTC 33792</strain>
    </source>
</reference>